<proteinExistence type="predicted"/>
<feature type="compositionally biased region" description="Basic residues" evidence="1">
    <location>
        <begin position="85"/>
        <end position="95"/>
    </location>
</feature>
<organism evidence="2 3">
    <name type="scientific">Trichodelitschia bisporula</name>
    <dbReference type="NCBI Taxonomy" id="703511"/>
    <lineage>
        <taxon>Eukaryota</taxon>
        <taxon>Fungi</taxon>
        <taxon>Dikarya</taxon>
        <taxon>Ascomycota</taxon>
        <taxon>Pezizomycotina</taxon>
        <taxon>Dothideomycetes</taxon>
        <taxon>Dothideomycetes incertae sedis</taxon>
        <taxon>Phaeotrichales</taxon>
        <taxon>Phaeotrichaceae</taxon>
        <taxon>Trichodelitschia</taxon>
    </lineage>
</organism>
<keyword evidence="3" id="KW-1185">Reference proteome</keyword>
<gene>
    <name evidence="2" type="ORF">EJ06DRAFT_534241</name>
</gene>
<sequence>MKGGMKSQLSWLCPDWCATSLPPKQAALRPAQRHRRPHHPPSLPAIDTETLYFVFQALLYLEGRVTITLGMGARGNSHEHDEKKHLHPSPHPIRR</sequence>
<evidence type="ECO:0000256" key="1">
    <source>
        <dbReference type="SAM" id="MobiDB-lite"/>
    </source>
</evidence>
<reference evidence="2" key="1">
    <citation type="journal article" date="2020" name="Stud. Mycol.">
        <title>101 Dothideomycetes genomes: a test case for predicting lifestyles and emergence of pathogens.</title>
        <authorList>
            <person name="Haridas S."/>
            <person name="Albert R."/>
            <person name="Binder M."/>
            <person name="Bloem J."/>
            <person name="Labutti K."/>
            <person name="Salamov A."/>
            <person name="Andreopoulos B."/>
            <person name="Baker S."/>
            <person name="Barry K."/>
            <person name="Bills G."/>
            <person name="Bluhm B."/>
            <person name="Cannon C."/>
            <person name="Castanera R."/>
            <person name="Culley D."/>
            <person name="Daum C."/>
            <person name="Ezra D."/>
            <person name="Gonzalez J."/>
            <person name="Henrissat B."/>
            <person name="Kuo A."/>
            <person name="Liang C."/>
            <person name="Lipzen A."/>
            <person name="Lutzoni F."/>
            <person name="Magnuson J."/>
            <person name="Mondo S."/>
            <person name="Nolan M."/>
            <person name="Ohm R."/>
            <person name="Pangilinan J."/>
            <person name="Park H.-J."/>
            <person name="Ramirez L."/>
            <person name="Alfaro M."/>
            <person name="Sun H."/>
            <person name="Tritt A."/>
            <person name="Yoshinaga Y."/>
            <person name="Zwiers L.-H."/>
            <person name="Turgeon B."/>
            <person name="Goodwin S."/>
            <person name="Spatafora J."/>
            <person name="Crous P."/>
            <person name="Grigoriev I."/>
        </authorList>
    </citation>
    <scope>NUCLEOTIDE SEQUENCE</scope>
    <source>
        <strain evidence="2">CBS 262.69</strain>
    </source>
</reference>
<name>A0A6G1HJS0_9PEZI</name>
<dbReference type="Proteomes" id="UP000799640">
    <property type="component" value="Unassembled WGS sequence"/>
</dbReference>
<evidence type="ECO:0000313" key="2">
    <source>
        <dbReference type="EMBL" id="KAF2396109.1"/>
    </source>
</evidence>
<dbReference type="AlphaFoldDB" id="A0A6G1HJS0"/>
<feature type="region of interest" description="Disordered" evidence="1">
    <location>
        <begin position="72"/>
        <end position="95"/>
    </location>
</feature>
<dbReference type="EMBL" id="ML996708">
    <property type="protein sequence ID" value="KAF2396109.1"/>
    <property type="molecule type" value="Genomic_DNA"/>
</dbReference>
<accession>A0A6G1HJS0</accession>
<protein>
    <submittedName>
        <fullName evidence="2">Uncharacterized protein</fullName>
    </submittedName>
</protein>
<evidence type="ECO:0000313" key="3">
    <source>
        <dbReference type="Proteomes" id="UP000799640"/>
    </source>
</evidence>